<dbReference type="InterPro" id="IPR001461">
    <property type="entry name" value="Aspartic_peptidase_A1"/>
</dbReference>
<sequence length="383" mass="40565">VGSPPQEFSLQLDTGSSDIWLPWERSTQCLKNNACTNGAYDPGSSTSYKNIARGDFEIAYVDGTEIAGDYITDVFAIGDATVKNMTMGVATQATVNCASCPFQGIVGVGYPAGESIAHTDGPESIYPNLINQLKNQGYISSLAYSLWLNDLESEMGEILFGAVDTNKYSGKLVSLPVQPESEFSAGSRMSHSLTSFNVVLDNLNVANGNDVIQYSQKDMAIPVILDSGTTLTYLPDPIARDIAKGVGATTDPDYGLVVPCSLRDSNATLNFGFGNPGGPVIRAEISQFVLPFPDGYPAPRFRSGVAACNWGLLGSGSDPNLFGDTFLRSAYVVYDLEHNQVAIAQTVFNVTDSNVVEIVSGIPDVTSTASGVQVTQTATGNSP</sequence>
<dbReference type="InterPro" id="IPR033876">
    <property type="entry name" value="SAP-like"/>
</dbReference>
<keyword evidence="5 8" id="KW-0378">Hydrolase</keyword>
<organism evidence="10">
    <name type="scientific">Eremomyces bilateralis CBS 781.70</name>
    <dbReference type="NCBI Taxonomy" id="1392243"/>
    <lineage>
        <taxon>Eukaryota</taxon>
        <taxon>Fungi</taxon>
        <taxon>Dikarya</taxon>
        <taxon>Ascomycota</taxon>
        <taxon>Pezizomycotina</taxon>
        <taxon>Dothideomycetes</taxon>
        <taxon>Dothideomycetes incertae sedis</taxon>
        <taxon>Eremomycetales</taxon>
        <taxon>Eremomycetaceae</taxon>
        <taxon>Eremomyces</taxon>
    </lineage>
</organism>
<reference evidence="12" key="2">
    <citation type="submission" date="2020-04" db="EMBL/GenBank/DDBJ databases">
        <authorList>
            <consortium name="NCBI Genome Project"/>
        </authorList>
    </citation>
    <scope>NUCLEOTIDE SEQUENCE</scope>
    <source>
        <strain evidence="12">CBS 781.70</strain>
    </source>
</reference>
<dbReference type="GeneID" id="54416353"/>
<comment type="similarity">
    <text evidence="1 8">Belongs to the peptidase A1 family.</text>
</comment>
<dbReference type="PROSITE" id="PS51767">
    <property type="entry name" value="PEPTIDASE_A1"/>
    <property type="match status" value="1"/>
</dbReference>
<dbReference type="Gene3D" id="2.40.70.10">
    <property type="entry name" value="Acid Proteases"/>
    <property type="match status" value="2"/>
</dbReference>
<dbReference type="RefSeq" id="XP_033538685.1">
    <property type="nucleotide sequence ID" value="XM_033675783.1"/>
</dbReference>
<reference evidence="10 12" key="1">
    <citation type="submission" date="2020-01" db="EMBL/GenBank/DDBJ databases">
        <authorList>
            <consortium name="DOE Joint Genome Institute"/>
            <person name="Haridas S."/>
            <person name="Albert R."/>
            <person name="Binder M."/>
            <person name="Bloem J."/>
            <person name="Labutti K."/>
            <person name="Salamov A."/>
            <person name="Andreopoulos B."/>
            <person name="Baker S.E."/>
            <person name="Barry K."/>
            <person name="Bills G."/>
            <person name="Bluhm B.H."/>
            <person name="Cannon C."/>
            <person name="Castanera R."/>
            <person name="Culley D.E."/>
            <person name="Daum C."/>
            <person name="Ezra D."/>
            <person name="Gonzalez J.B."/>
            <person name="Henrissat B."/>
            <person name="Kuo A."/>
            <person name="Liang C."/>
            <person name="Lipzen A."/>
            <person name="Lutzoni F."/>
            <person name="Magnuson J."/>
            <person name="Mondo S."/>
            <person name="Nolan M."/>
            <person name="Ohm R."/>
            <person name="Pangilinan J."/>
            <person name="Park H.-J."/>
            <person name="Ramirez L."/>
            <person name="Alfaro M."/>
            <person name="Sun H."/>
            <person name="Tritt A."/>
            <person name="Yoshinaga Y."/>
            <person name="Zwiers L.-H."/>
            <person name="Turgeon B.G."/>
            <person name="Goodwin S.B."/>
            <person name="Spatafora J.W."/>
            <person name="Crous P.W."/>
            <person name="Grigoriev I.V."/>
        </authorList>
    </citation>
    <scope>NUCLEOTIDE SEQUENCE</scope>
    <source>
        <strain evidence="10 12">CBS 781.70</strain>
    </source>
</reference>
<evidence type="ECO:0000259" key="9">
    <source>
        <dbReference type="PROSITE" id="PS51767"/>
    </source>
</evidence>
<protein>
    <submittedName>
        <fullName evidence="10 12">Acid protease</fullName>
    </submittedName>
</protein>
<evidence type="ECO:0000256" key="8">
    <source>
        <dbReference type="RuleBase" id="RU000454"/>
    </source>
</evidence>
<evidence type="ECO:0000256" key="2">
    <source>
        <dbReference type="ARBA" id="ARBA00022670"/>
    </source>
</evidence>
<keyword evidence="4 8" id="KW-0064">Aspartyl protease</keyword>
<proteinExistence type="inferred from homology"/>
<dbReference type="InterPro" id="IPR001969">
    <property type="entry name" value="Aspartic_peptidase_AS"/>
</dbReference>
<feature type="domain" description="Peptidase A1" evidence="9">
    <location>
        <begin position="1"/>
        <end position="344"/>
    </location>
</feature>
<evidence type="ECO:0000256" key="1">
    <source>
        <dbReference type="ARBA" id="ARBA00007447"/>
    </source>
</evidence>
<evidence type="ECO:0000313" key="11">
    <source>
        <dbReference type="Proteomes" id="UP000504638"/>
    </source>
</evidence>
<feature type="active site" evidence="6">
    <location>
        <position position="226"/>
    </location>
</feature>
<dbReference type="PROSITE" id="PS00141">
    <property type="entry name" value="ASP_PROTEASE"/>
    <property type="match status" value="1"/>
</dbReference>
<reference evidence="12" key="3">
    <citation type="submission" date="2025-04" db="UniProtKB">
        <authorList>
            <consortium name="RefSeq"/>
        </authorList>
    </citation>
    <scope>IDENTIFICATION</scope>
    <source>
        <strain evidence="12">CBS 781.70</strain>
    </source>
</reference>
<feature type="non-terminal residue" evidence="10">
    <location>
        <position position="1"/>
    </location>
</feature>
<name>A0A6G1GGB3_9PEZI</name>
<evidence type="ECO:0000256" key="7">
    <source>
        <dbReference type="PIRSR" id="PIRSR601461-2"/>
    </source>
</evidence>
<dbReference type="OrthoDB" id="771136at2759"/>
<dbReference type="SUPFAM" id="SSF50630">
    <property type="entry name" value="Acid proteases"/>
    <property type="match status" value="1"/>
</dbReference>
<dbReference type="PRINTS" id="PR00792">
    <property type="entry name" value="PEPSIN"/>
</dbReference>
<evidence type="ECO:0000313" key="10">
    <source>
        <dbReference type="EMBL" id="KAF1817054.1"/>
    </source>
</evidence>
<keyword evidence="7" id="KW-1015">Disulfide bond</keyword>
<evidence type="ECO:0000256" key="4">
    <source>
        <dbReference type="ARBA" id="ARBA00022750"/>
    </source>
</evidence>
<keyword evidence="2 8" id="KW-0645">Protease</keyword>
<dbReference type="EMBL" id="ML975149">
    <property type="protein sequence ID" value="KAF1817054.1"/>
    <property type="molecule type" value="Genomic_DNA"/>
</dbReference>
<dbReference type="AlphaFoldDB" id="A0A6G1GGB3"/>
<accession>A0A6G1GGB3</accession>
<dbReference type="InterPro" id="IPR033121">
    <property type="entry name" value="PEPTIDASE_A1"/>
</dbReference>
<dbReference type="GO" id="GO:0004190">
    <property type="term" value="F:aspartic-type endopeptidase activity"/>
    <property type="evidence" value="ECO:0007669"/>
    <property type="project" value="UniProtKB-KW"/>
</dbReference>
<dbReference type="GO" id="GO:0006508">
    <property type="term" value="P:proteolysis"/>
    <property type="evidence" value="ECO:0007669"/>
    <property type="project" value="UniProtKB-KW"/>
</dbReference>
<dbReference type="CDD" id="cd05474">
    <property type="entry name" value="SAP_like"/>
    <property type="match status" value="1"/>
</dbReference>
<evidence type="ECO:0000256" key="3">
    <source>
        <dbReference type="ARBA" id="ARBA00022729"/>
    </source>
</evidence>
<feature type="disulfide bond" evidence="7">
    <location>
        <begin position="260"/>
        <end position="308"/>
    </location>
</feature>
<evidence type="ECO:0000256" key="6">
    <source>
        <dbReference type="PIRSR" id="PIRSR601461-1"/>
    </source>
</evidence>
<dbReference type="Pfam" id="PF00026">
    <property type="entry name" value="Asp"/>
    <property type="match status" value="1"/>
</dbReference>
<dbReference type="Proteomes" id="UP000504638">
    <property type="component" value="Unplaced"/>
</dbReference>
<dbReference type="InterPro" id="IPR021109">
    <property type="entry name" value="Peptidase_aspartic_dom_sf"/>
</dbReference>
<dbReference type="PANTHER" id="PTHR47966:SF65">
    <property type="entry name" value="ASPARTIC-TYPE ENDOPEPTIDASE"/>
    <property type="match status" value="1"/>
</dbReference>
<keyword evidence="11" id="KW-1185">Reference proteome</keyword>
<feature type="non-terminal residue" evidence="10">
    <location>
        <position position="383"/>
    </location>
</feature>
<keyword evidence="3" id="KW-0732">Signal</keyword>
<gene>
    <name evidence="10 12" type="ORF">P152DRAFT_383555</name>
</gene>
<evidence type="ECO:0000256" key="5">
    <source>
        <dbReference type="ARBA" id="ARBA00022801"/>
    </source>
</evidence>
<feature type="active site" evidence="6">
    <location>
        <position position="13"/>
    </location>
</feature>
<dbReference type="PANTHER" id="PTHR47966">
    <property type="entry name" value="BETA-SITE APP-CLEAVING ENZYME, ISOFORM A-RELATED"/>
    <property type="match status" value="1"/>
</dbReference>
<evidence type="ECO:0000313" key="12">
    <source>
        <dbReference type="RefSeq" id="XP_033538685.1"/>
    </source>
</evidence>